<keyword evidence="8" id="KW-0408">Iron</keyword>
<dbReference type="OrthoDB" id="8663017at2"/>
<name>A0A2S3VVT0_9PSED</name>
<dbReference type="PANTHER" id="PTHR32552:SF74">
    <property type="entry name" value="HYDROXAMATE SIDEROPHORE RECEPTOR FHUE"/>
    <property type="match status" value="1"/>
</dbReference>
<evidence type="ECO:0000256" key="12">
    <source>
        <dbReference type="ARBA" id="ARBA00023170"/>
    </source>
</evidence>
<dbReference type="PROSITE" id="PS52016">
    <property type="entry name" value="TONB_DEPENDENT_REC_3"/>
    <property type="match status" value="1"/>
</dbReference>
<keyword evidence="10 16" id="KW-0798">TonB box</keyword>
<evidence type="ECO:0000256" key="3">
    <source>
        <dbReference type="ARBA" id="ARBA00022448"/>
    </source>
</evidence>
<feature type="domain" description="Secretin/TonB short N-terminal" evidence="17">
    <location>
        <begin position="70"/>
        <end position="121"/>
    </location>
</feature>
<dbReference type="NCBIfam" id="TIGR01783">
    <property type="entry name" value="TonB-siderophor"/>
    <property type="match status" value="1"/>
</dbReference>
<evidence type="ECO:0000313" key="19">
    <source>
        <dbReference type="Proteomes" id="UP000237440"/>
    </source>
</evidence>
<dbReference type="Gene3D" id="3.55.50.30">
    <property type="match status" value="1"/>
</dbReference>
<keyword evidence="9" id="KW-0406">Ion transport</keyword>
<keyword evidence="6 14" id="KW-0812">Transmembrane</keyword>
<dbReference type="InterPro" id="IPR010105">
    <property type="entry name" value="TonB_sidphr_rcpt"/>
</dbReference>
<dbReference type="Pfam" id="PF07715">
    <property type="entry name" value="Plug"/>
    <property type="match status" value="1"/>
</dbReference>
<dbReference type="FunFam" id="2.170.130.10:FF:000010">
    <property type="entry name" value="Ferripyoverdine receptor"/>
    <property type="match status" value="1"/>
</dbReference>
<dbReference type="GO" id="GO:0015891">
    <property type="term" value="P:siderophore transport"/>
    <property type="evidence" value="ECO:0007669"/>
    <property type="project" value="InterPro"/>
</dbReference>
<comment type="subcellular location">
    <subcellularLocation>
        <location evidence="1 14">Cell outer membrane</location>
        <topology evidence="1 14">Multi-pass membrane protein</topology>
    </subcellularLocation>
</comment>
<proteinExistence type="inferred from homology"/>
<dbReference type="Pfam" id="PF07660">
    <property type="entry name" value="STN"/>
    <property type="match status" value="1"/>
</dbReference>
<reference evidence="19" key="1">
    <citation type="submission" date="2017-02" db="EMBL/GenBank/DDBJ databases">
        <authorList>
            <person name="Furmanczyk E.M."/>
        </authorList>
    </citation>
    <scope>NUCLEOTIDE SEQUENCE [LARGE SCALE GENOMIC DNA]</scope>
    <source>
        <strain evidence="19">AP3_22</strain>
    </source>
</reference>
<dbReference type="Proteomes" id="UP000237440">
    <property type="component" value="Unassembled WGS sequence"/>
</dbReference>
<evidence type="ECO:0000256" key="13">
    <source>
        <dbReference type="ARBA" id="ARBA00023237"/>
    </source>
</evidence>
<evidence type="ECO:0000256" key="4">
    <source>
        <dbReference type="ARBA" id="ARBA00022452"/>
    </source>
</evidence>
<dbReference type="InterPro" id="IPR012910">
    <property type="entry name" value="Plug_dom"/>
</dbReference>
<dbReference type="SUPFAM" id="SSF56935">
    <property type="entry name" value="Porins"/>
    <property type="match status" value="1"/>
</dbReference>
<accession>A0A2S3VVT0</accession>
<keyword evidence="13 14" id="KW-0998">Cell outer membrane</keyword>
<feature type="short sequence motif" description="TonB C-terminal box" evidence="15">
    <location>
        <begin position="812"/>
        <end position="829"/>
    </location>
</feature>
<dbReference type="CDD" id="cd01347">
    <property type="entry name" value="ligand_gated_channel"/>
    <property type="match status" value="1"/>
</dbReference>
<comment type="similarity">
    <text evidence="2 14 16">Belongs to the TonB-dependent receptor family.</text>
</comment>
<keyword evidence="5" id="KW-0410">Iron transport</keyword>
<dbReference type="InterPro" id="IPR039426">
    <property type="entry name" value="TonB-dep_rcpt-like"/>
</dbReference>
<evidence type="ECO:0000256" key="11">
    <source>
        <dbReference type="ARBA" id="ARBA00023136"/>
    </source>
</evidence>
<evidence type="ECO:0000256" key="14">
    <source>
        <dbReference type="PROSITE-ProRule" id="PRU01360"/>
    </source>
</evidence>
<evidence type="ECO:0000256" key="10">
    <source>
        <dbReference type="ARBA" id="ARBA00023077"/>
    </source>
</evidence>
<dbReference type="PROSITE" id="PS01156">
    <property type="entry name" value="TONB_DEPENDENT_REC_2"/>
    <property type="match status" value="1"/>
</dbReference>
<keyword evidence="12 18" id="KW-0675">Receptor</keyword>
<evidence type="ECO:0000256" key="15">
    <source>
        <dbReference type="PROSITE-ProRule" id="PRU10144"/>
    </source>
</evidence>
<dbReference type="GO" id="GO:0038023">
    <property type="term" value="F:signaling receptor activity"/>
    <property type="evidence" value="ECO:0007669"/>
    <property type="project" value="InterPro"/>
</dbReference>
<dbReference type="GO" id="GO:0009279">
    <property type="term" value="C:cell outer membrane"/>
    <property type="evidence" value="ECO:0007669"/>
    <property type="project" value="UniProtKB-SubCell"/>
</dbReference>
<dbReference type="InterPro" id="IPR011662">
    <property type="entry name" value="Secretin/TonB_short_N"/>
</dbReference>
<evidence type="ECO:0000256" key="1">
    <source>
        <dbReference type="ARBA" id="ARBA00004571"/>
    </source>
</evidence>
<gene>
    <name evidence="18" type="ORF">B0D71_04415</name>
</gene>
<keyword evidence="19" id="KW-1185">Reference proteome</keyword>
<evidence type="ECO:0000313" key="18">
    <source>
        <dbReference type="EMBL" id="POF44044.1"/>
    </source>
</evidence>
<dbReference type="Pfam" id="PF00593">
    <property type="entry name" value="TonB_dep_Rec_b-barrel"/>
    <property type="match status" value="1"/>
</dbReference>
<evidence type="ECO:0000256" key="2">
    <source>
        <dbReference type="ARBA" id="ARBA00009810"/>
    </source>
</evidence>
<evidence type="ECO:0000256" key="9">
    <source>
        <dbReference type="ARBA" id="ARBA00023065"/>
    </source>
</evidence>
<dbReference type="EMBL" id="MUJK01000001">
    <property type="protein sequence ID" value="POF44044.1"/>
    <property type="molecule type" value="Genomic_DNA"/>
</dbReference>
<keyword evidence="7" id="KW-0732">Signal</keyword>
<dbReference type="InterPro" id="IPR010917">
    <property type="entry name" value="TonB_rcpt_CS"/>
</dbReference>
<evidence type="ECO:0000259" key="17">
    <source>
        <dbReference type="SMART" id="SM00965"/>
    </source>
</evidence>
<dbReference type="InterPro" id="IPR000531">
    <property type="entry name" value="Beta-barrel_TonB"/>
</dbReference>
<keyword evidence="3 14" id="KW-0813">Transport</keyword>
<evidence type="ECO:0000256" key="8">
    <source>
        <dbReference type="ARBA" id="ARBA00023004"/>
    </source>
</evidence>
<keyword evidence="11 14" id="KW-0472">Membrane</keyword>
<evidence type="ECO:0000256" key="5">
    <source>
        <dbReference type="ARBA" id="ARBA00022496"/>
    </source>
</evidence>
<evidence type="ECO:0000256" key="6">
    <source>
        <dbReference type="ARBA" id="ARBA00022692"/>
    </source>
</evidence>
<keyword evidence="4 14" id="KW-1134">Transmembrane beta strand</keyword>
<organism evidence="18 19">
    <name type="scientific">Pseudomonas laurylsulfativorans</name>
    <dbReference type="NCBI Taxonomy" id="1943631"/>
    <lineage>
        <taxon>Bacteria</taxon>
        <taxon>Pseudomonadati</taxon>
        <taxon>Pseudomonadota</taxon>
        <taxon>Gammaproteobacteria</taxon>
        <taxon>Pseudomonadales</taxon>
        <taxon>Pseudomonadaceae</taxon>
        <taxon>Pseudomonas</taxon>
    </lineage>
</organism>
<dbReference type="RefSeq" id="WP_103393662.1">
    <property type="nucleotide sequence ID" value="NZ_MUJK01000001.1"/>
</dbReference>
<protein>
    <submittedName>
        <fullName evidence="18">TonB-dependent siderophore receptor</fullName>
    </submittedName>
</protein>
<dbReference type="GO" id="GO:0015344">
    <property type="term" value="F:siderophore uptake transmembrane transporter activity"/>
    <property type="evidence" value="ECO:0007669"/>
    <property type="project" value="TreeGrafter"/>
</dbReference>
<evidence type="ECO:0000256" key="16">
    <source>
        <dbReference type="RuleBase" id="RU003357"/>
    </source>
</evidence>
<dbReference type="Gene3D" id="2.170.130.10">
    <property type="entry name" value="TonB-dependent receptor, plug domain"/>
    <property type="match status" value="1"/>
</dbReference>
<dbReference type="InterPro" id="IPR036942">
    <property type="entry name" value="Beta-barrel_TonB_sf"/>
</dbReference>
<comment type="caution">
    <text evidence="18">The sequence shown here is derived from an EMBL/GenBank/DDBJ whole genome shotgun (WGS) entry which is preliminary data.</text>
</comment>
<dbReference type="InterPro" id="IPR037066">
    <property type="entry name" value="Plug_dom_sf"/>
</dbReference>
<dbReference type="AlphaFoldDB" id="A0A2S3VVT0"/>
<dbReference type="SMART" id="SM00965">
    <property type="entry name" value="STN"/>
    <property type="match status" value="1"/>
</dbReference>
<evidence type="ECO:0000256" key="7">
    <source>
        <dbReference type="ARBA" id="ARBA00022729"/>
    </source>
</evidence>
<sequence>MPRATVTHNRLTLHPLVLALAVVLPGLEVSRPQAAALADSERSSSETRHYAIAAGSLVNVLNSFAEQAGIYLAGHNDLAAGKRSPGLNGVYNQEQALQRLLHGSGLLAQRQGNGGYVLHAAAAEQGALELGATNIYAPASGAISEDSHAYTIGSTSSATGLPLSLRETPQSVTVITRQLMDDQGATSLVDALRRAPGISVQNYDSERWEFSSRGLPITNFQYDGVNTDYDGVYDYGTTSTDMAPYDRVEIIKGATGLMTGAGDPSATVNLIRKRPTPAFKASVSGTVGSWDNYRSEGDISGPLSASANVRGRLVGVYQDRSAYIDHYRNTKDIAYGIVEADLTPDTLVTVGIDQQNTRSRGASWTGFPMYYSDGSRTDFSRSFNPATDWSRRDFTNQTLFASVQQQLAHDWALKVSYDRKHRQHDTFLASASGGHPDPVSGNGMFMYMGKFKGDQVQDNIDVNLSGPFTLAGREHELIVGFMSMNTRQDIPVYGSVYPPVDGSIFDWRGEFAKPEIPRVGTDDIVQRQTGAYLAARLKPVDDLTLILGARVSDFTGHDDLDYSDPHTTDLRDSYRQSGVVTPYAGLVYDLDDTYSVYASYTSIYQPQMSKDANRQLLDPVQGNSHEAGIKAEYLGGRLNARFALYRIEQDNIAEYVSGVDTESVYRAVQGATTKGFEIELAGELRDGWNLSAGYTYNHTRDAKGDYVYSSVLQTTAPEQLVRVFSTYRLPGAWDRLTVGAGVNWQSEFFGNVFRPDPADSVNFGQSSTITQPGYALVDAMARYRFNEHLSTTLNVKNLFDKTYYTGLGNFGTGFYGEPRTVQLTTHWDF</sequence>
<dbReference type="PANTHER" id="PTHR32552">
    <property type="entry name" value="FERRICHROME IRON RECEPTOR-RELATED"/>
    <property type="match status" value="1"/>
</dbReference>
<dbReference type="Gene3D" id="2.40.170.20">
    <property type="entry name" value="TonB-dependent receptor, beta-barrel domain"/>
    <property type="match status" value="1"/>
</dbReference>